<protein>
    <recommendedName>
        <fullName evidence="1">Protein kinase domain-containing protein</fullName>
    </recommendedName>
</protein>
<evidence type="ECO:0000313" key="3">
    <source>
        <dbReference type="EMBL" id="CAB0007678.1"/>
    </source>
</evidence>
<proteinExistence type="predicted"/>
<dbReference type="Proteomes" id="UP000479000">
    <property type="component" value="Unassembled WGS sequence"/>
</dbReference>
<dbReference type="PANTHER" id="PTHR24361">
    <property type="entry name" value="MITOGEN-ACTIVATED KINASE KINASE KINASE"/>
    <property type="match status" value="1"/>
</dbReference>
<dbReference type="InterPro" id="IPR011009">
    <property type="entry name" value="Kinase-like_dom_sf"/>
</dbReference>
<name>A0A6H5G2R3_9HEMI</name>
<dbReference type="GO" id="GO:0005524">
    <property type="term" value="F:ATP binding"/>
    <property type="evidence" value="ECO:0007669"/>
    <property type="project" value="InterPro"/>
</dbReference>
<dbReference type="InterPro" id="IPR000719">
    <property type="entry name" value="Prot_kinase_dom"/>
</dbReference>
<evidence type="ECO:0000313" key="4">
    <source>
        <dbReference type="Proteomes" id="UP000479000"/>
    </source>
</evidence>
<organism evidence="2 4">
    <name type="scientific">Nesidiocoris tenuis</name>
    <dbReference type="NCBI Taxonomy" id="355587"/>
    <lineage>
        <taxon>Eukaryota</taxon>
        <taxon>Metazoa</taxon>
        <taxon>Ecdysozoa</taxon>
        <taxon>Arthropoda</taxon>
        <taxon>Hexapoda</taxon>
        <taxon>Insecta</taxon>
        <taxon>Pterygota</taxon>
        <taxon>Neoptera</taxon>
        <taxon>Paraneoptera</taxon>
        <taxon>Hemiptera</taxon>
        <taxon>Heteroptera</taxon>
        <taxon>Panheteroptera</taxon>
        <taxon>Cimicomorpha</taxon>
        <taxon>Miridae</taxon>
        <taxon>Dicyphina</taxon>
        <taxon>Nesidiocoris</taxon>
    </lineage>
</organism>
<sequence>MLKFRYADNRSLNLIIREHRELLEKTACIWTFQIALALQYLHSAGIVHRNVKCSNILINKNYEAILSGLSSAKIVGSDLITFHSKTSKNYRATYAPY</sequence>
<dbReference type="SUPFAM" id="SSF56112">
    <property type="entry name" value="Protein kinase-like (PK-like)"/>
    <property type="match status" value="1"/>
</dbReference>
<gene>
    <name evidence="3" type="ORF">NTEN_LOCUS12947</name>
    <name evidence="2" type="ORF">NTEN_LOCUS2696</name>
</gene>
<dbReference type="EMBL" id="CADCXU010004335">
    <property type="protein sequence ID" value="CAA9996063.1"/>
    <property type="molecule type" value="Genomic_DNA"/>
</dbReference>
<dbReference type="GO" id="GO:0004674">
    <property type="term" value="F:protein serine/threonine kinase activity"/>
    <property type="evidence" value="ECO:0007669"/>
    <property type="project" value="TreeGrafter"/>
</dbReference>
<dbReference type="EMBL" id="CADCXU010019176">
    <property type="protein sequence ID" value="CAB0007678.1"/>
    <property type="molecule type" value="Genomic_DNA"/>
</dbReference>
<reference evidence="2 4" key="1">
    <citation type="submission" date="2020-02" db="EMBL/GenBank/DDBJ databases">
        <authorList>
            <person name="Ferguson B K."/>
        </authorList>
    </citation>
    <scope>NUCLEOTIDE SEQUENCE [LARGE SCALE GENOMIC DNA]</scope>
</reference>
<feature type="non-terminal residue" evidence="2">
    <location>
        <position position="97"/>
    </location>
</feature>
<dbReference type="AlphaFoldDB" id="A0A6H5G2R3"/>
<dbReference type="GO" id="GO:0005737">
    <property type="term" value="C:cytoplasm"/>
    <property type="evidence" value="ECO:0007669"/>
    <property type="project" value="TreeGrafter"/>
</dbReference>
<dbReference type="InterPro" id="IPR053235">
    <property type="entry name" value="Ser_Thr_kinase"/>
</dbReference>
<dbReference type="OrthoDB" id="541276at2759"/>
<feature type="domain" description="Protein kinase" evidence="1">
    <location>
        <begin position="1"/>
        <end position="97"/>
    </location>
</feature>
<accession>A0A6H5G2R3</accession>
<dbReference type="PROSITE" id="PS50011">
    <property type="entry name" value="PROTEIN_KINASE_DOM"/>
    <property type="match status" value="1"/>
</dbReference>
<dbReference type="Gene3D" id="1.10.510.10">
    <property type="entry name" value="Transferase(Phosphotransferase) domain 1"/>
    <property type="match status" value="1"/>
</dbReference>
<dbReference type="Pfam" id="PF00069">
    <property type="entry name" value="Pkinase"/>
    <property type="match status" value="1"/>
</dbReference>
<evidence type="ECO:0000259" key="1">
    <source>
        <dbReference type="PROSITE" id="PS50011"/>
    </source>
</evidence>
<evidence type="ECO:0000313" key="2">
    <source>
        <dbReference type="EMBL" id="CAA9996063.1"/>
    </source>
</evidence>
<keyword evidence="4" id="KW-1185">Reference proteome</keyword>